<name>A0A0A9Y2M7_LYGHE</name>
<sequence>LNKLPHLKNLVLADDKFYEPHDIDLLIGSELWPIIVGNKKRVGPPGTPVAIKTTLGYIVMGRTEIEILPESCNKDICFFSSGPLEELVEKFWSLERVPVCNIS</sequence>
<accession>A0A0A9Y2M7</accession>
<reference evidence="1" key="1">
    <citation type="journal article" date="2014" name="PLoS ONE">
        <title>Transcriptome-Based Identification of ABC Transporters in the Western Tarnished Plant Bug Lygus hesperus.</title>
        <authorList>
            <person name="Hull J.J."/>
            <person name="Chaney K."/>
            <person name="Geib S.M."/>
            <person name="Fabrick J.A."/>
            <person name="Brent C.S."/>
            <person name="Walsh D."/>
            <person name="Lavine L.C."/>
        </authorList>
    </citation>
    <scope>NUCLEOTIDE SEQUENCE</scope>
</reference>
<gene>
    <name evidence="1" type="primary">YNL247W_1</name>
    <name evidence="1" type="ORF">CM83_105883</name>
</gene>
<dbReference type="AlphaFoldDB" id="A0A0A9Y2M7"/>
<evidence type="ECO:0000313" key="1">
    <source>
        <dbReference type="EMBL" id="JAG26414.1"/>
    </source>
</evidence>
<proteinExistence type="predicted"/>
<organism evidence="1">
    <name type="scientific">Lygus hesperus</name>
    <name type="common">Western plant bug</name>
    <dbReference type="NCBI Taxonomy" id="30085"/>
    <lineage>
        <taxon>Eukaryota</taxon>
        <taxon>Metazoa</taxon>
        <taxon>Ecdysozoa</taxon>
        <taxon>Arthropoda</taxon>
        <taxon>Hexapoda</taxon>
        <taxon>Insecta</taxon>
        <taxon>Pterygota</taxon>
        <taxon>Neoptera</taxon>
        <taxon>Paraneoptera</taxon>
        <taxon>Hemiptera</taxon>
        <taxon>Heteroptera</taxon>
        <taxon>Panheteroptera</taxon>
        <taxon>Cimicomorpha</taxon>
        <taxon>Miridae</taxon>
        <taxon>Mirini</taxon>
        <taxon>Lygus</taxon>
    </lineage>
</organism>
<feature type="non-terminal residue" evidence="1">
    <location>
        <position position="103"/>
    </location>
</feature>
<reference evidence="1" key="2">
    <citation type="submission" date="2014-07" db="EMBL/GenBank/DDBJ databases">
        <authorList>
            <person name="Hull J."/>
        </authorList>
    </citation>
    <scope>NUCLEOTIDE SEQUENCE</scope>
</reference>
<protein>
    <submittedName>
        <fullName evidence="1">Cysteine--tRNA ligase</fullName>
    </submittedName>
</protein>
<keyword evidence="1" id="KW-0436">Ligase</keyword>
<dbReference type="EMBL" id="GBHO01017190">
    <property type="protein sequence ID" value="JAG26414.1"/>
    <property type="molecule type" value="Transcribed_RNA"/>
</dbReference>
<dbReference type="GO" id="GO:0016874">
    <property type="term" value="F:ligase activity"/>
    <property type="evidence" value="ECO:0007669"/>
    <property type="project" value="UniProtKB-KW"/>
</dbReference>
<feature type="non-terminal residue" evidence="1">
    <location>
        <position position="1"/>
    </location>
</feature>